<sequence>MDPIETRIEIVITVTGDLPPTELIRRFVYPEGPTEFNNSDPYNTELKKARYALTHDQHLALHFSRPGVRARMAAIGAVTVDGRAVCRLADFNDFRKFLFYQYMDRVHVEIKKMQEYAEDTLALRRADRAAQQRFALFVRSERENTRRERNILLRAEELAEKKRLLVCAARSFSAGEEVWNVMNSTSTNSTRPRARRGVPRQTGRVAGPLISRSPGHARLPPPPLLLLK</sequence>
<dbReference type="Proteomes" id="UP000299102">
    <property type="component" value="Unassembled WGS sequence"/>
</dbReference>
<keyword evidence="3" id="KW-1185">Reference proteome</keyword>
<protein>
    <submittedName>
        <fullName evidence="2">Uncharacterized protein</fullName>
    </submittedName>
</protein>
<evidence type="ECO:0000313" key="2">
    <source>
        <dbReference type="EMBL" id="GBP82695.1"/>
    </source>
</evidence>
<accession>A0A4C1Z7Y2</accession>
<dbReference type="AlphaFoldDB" id="A0A4C1Z7Y2"/>
<evidence type="ECO:0000256" key="1">
    <source>
        <dbReference type="SAM" id="MobiDB-lite"/>
    </source>
</evidence>
<comment type="caution">
    <text evidence="2">The sequence shown here is derived from an EMBL/GenBank/DDBJ whole genome shotgun (WGS) entry which is preliminary data.</text>
</comment>
<proteinExistence type="predicted"/>
<name>A0A4C1Z7Y2_EUMVA</name>
<feature type="region of interest" description="Disordered" evidence="1">
    <location>
        <begin position="184"/>
        <end position="228"/>
    </location>
</feature>
<evidence type="ECO:0000313" key="3">
    <source>
        <dbReference type="Proteomes" id="UP000299102"/>
    </source>
</evidence>
<gene>
    <name evidence="2" type="ORF">EVAR_62114_1</name>
</gene>
<dbReference type="OrthoDB" id="8197715at2759"/>
<feature type="compositionally biased region" description="Pro residues" evidence="1">
    <location>
        <begin position="219"/>
        <end position="228"/>
    </location>
</feature>
<reference evidence="2 3" key="1">
    <citation type="journal article" date="2019" name="Commun. Biol.">
        <title>The bagworm genome reveals a unique fibroin gene that provides high tensile strength.</title>
        <authorList>
            <person name="Kono N."/>
            <person name="Nakamura H."/>
            <person name="Ohtoshi R."/>
            <person name="Tomita M."/>
            <person name="Numata K."/>
            <person name="Arakawa K."/>
        </authorList>
    </citation>
    <scope>NUCLEOTIDE SEQUENCE [LARGE SCALE GENOMIC DNA]</scope>
</reference>
<organism evidence="2 3">
    <name type="scientific">Eumeta variegata</name>
    <name type="common">Bagworm moth</name>
    <name type="synonym">Eumeta japonica</name>
    <dbReference type="NCBI Taxonomy" id="151549"/>
    <lineage>
        <taxon>Eukaryota</taxon>
        <taxon>Metazoa</taxon>
        <taxon>Ecdysozoa</taxon>
        <taxon>Arthropoda</taxon>
        <taxon>Hexapoda</taxon>
        <taxon>Insecta</taxon>
        <taxon>Pterygota</taxon>
        <taxon>Neoptera</taxon>
        <taxon>Endopterygota</taxon>
        <taxon>Lepidoptera</taxon>
        <taxon>Glossata</taxon>
        <taxon>Ditrysia</taxon>
        <taxon>Tineoidea</taxon>
        <taxon>Psychidae</taxon>
        <taxon>Oiketicinae</taxon>
        <taxon>Eumeta</taxon>
    </lineage>
</organism>
<dbReference type="EMBL" id="BGZK01001580">
    <property type="protein sequence ID" value="GBP82695.1"/>
    <property type="molecule type" value="Genomic_DNA"/>
</dbReference>